<name>A0A2S9KD71_9BURK</name>
<comment type="caution">
    <text evidence="2">The sequence shown here is derived from an EMBL/GenBank/DDBJ whole genome shotgun (WGS) entry which is preliminary data.</text>
</comment>
<dbReference type="Gene3D" id="3.20.20.150">
    <property type="entry name" value="Divalent-metal-dependent TIM barrel enzymes"/>
    <property type="match status" value="1"/>
</dbReference>
<evidence type="ECO:0000313" key="3">
    <source>
        <dbReference type="Proteomes" id="UP000238326"/>
    </source>
</evidence>
<dbReference type="AlphaFoldDB" id="A0A2S9KD71"/>
<feature type="domain" description="Xylose isomerase-like TIM barrel" evidence="1">
    <location>
        <begin position="119"/>
        <end position="255"/>
    </location>
</feature>
<sequence>MNAIQSRFQSLMQHKLAGDEASPSPVLTPALAAKLVQRIAGVRLFAHAYPHLAQFTHGSYRPLDLLDFAHAHALSGISIHMLDGEERSLDCMGPDGLRAVAARAAQYRLAIHLEISSTRKDDVDRVVAAARILGVQNIRVYSRYEGRLSQLLQMIAADLRYLAAQADLHDLYFDFEQHEELKSQEIMALLTHVNHPRLNALLDFGNMVNAGERPLAALHTLAPRIRQVHLKGVQVVPEPHGWGHYGVLQGSAQDDLPSPRMLYELLMLGDAAPQVIAFCLEQENHYRAPAFRYTNEDADPFIPYRPMSETEIPVGMSLEQVLELEERWAIDQITYVRGLLQEFKLLAELTLHNA</sequence>
<dbReference type="OrthoDB" id="8016886at2"/>
<dbReference type="GO" id="GO:0016853">
    <property type="term" value="F:isomerase activity"/>
    <property type="evidence" value="ECO:0007669"/>
    <property type="project" value="UniProtKB-KW"/>
</dbReference>
<dbReference type="EMBL" id="PVLR01000032">
    <property type="protein sequence ID" value="PRD68352.1"/>
    <property type="molecule type" value="Genomic_DNA"/>
</dbReference>
<dbReference type="PANTHER" id="PTHR12110">
    <property type="entry name" value="HYDROXYPYRUVATE ISOMERASE"/>
    <property type="match status" value="1"/>
</dbReference>
<organism evidence="2 3">
    <name type="scientific">Malikia spinosa</name>
    <dbReference type="NCBI Taxonomy" id="86180"/>
    <lineage>
        <taxon>Bacteria</taxon>
        <taxon>Pseudomonadati</taxon>
        <taxon>Pseudomonadota</taxon>
        <taxon>Betaproteobacteria</taxon>
        <taxon>Burkholderiales</taxon>
        <taxon>Comamonadaceae</taxon>
        <taxon>Malikia</taxon>
    </lineage>
</organism>
<accession>A0A2S9KD71</accession>
<dbReference type="Pfam" id="PF01261">
    <property type="entry name" value="AP_endonuc_2"/>
    <property type="match status" value="1"/>
</dbReference>
<protein>
    <submittedName>
        <fullName evidence="2">Xylose isomerase</fullName>
    </submittedName>
</protein>
<keyword evidence="3" id="KW-1185">Reference proteome</keyword>
<dbReference type="SUPFAM" id="SSF51658">
    <property type="entry name" value="Xylose isomerase-like"/>
    <property type="match status" value="1"/>
</dbReference>
<dbReference type="PANTHER" id="PTHR12110:SF53">
    <property type="entry name" value="BLR5974 PROTEIN"/>
    <property type="match status" value="1"/>
</dbReference>
<evidence type="ECO:0000313" key="2">
    <source>
        <dbReference type="EMBL" id="PRD68352.1"/>
    </source>
</evidence>
<proteinExistence type="predicted"/>
<dbReference type="RefSeq" id="WP_105730093.1">
    <property type="nucleotide sequence ID" value="NZ_JAVBYE010000021.1"/>
</dbReference>
<dbReference type="Proteomes" id="UP000238326">
    <property type="component" value="Unassembled WGS sequence"/>
</dbReference>
<dbReference type="InterPro" id="IPR050312">
    <property type="entry name" value="IolE/XylAMocC-like"/>
</dbReference>
<evidence type="ECO:0000259" key="1">
    <source>
        <dbReference type="Pfam" id="PF01261"/>
    </source>
</evidence>
<keyword evidence="2" id="KW-0413">Isomerase</keyword>
<gene>
    <name evidence="2" type="ORF">C6P61_11590</name>
</gene>
<dbReference type="InterPro" id="IPR036237">
    <property type="entry name" value="Xyl_isomerase-like_sf"/>
</dbReference>
<dbReference type="InterPro" id="IPR013022">
    <property type="entry name" value="Xyl_isomerase-like_TIM-brl"/>
</dbReference>
<reference evidence="2 3" key="1">
    <citation type="submission" date="2018-03" db="EMBL/GenBank/DDBJ databases">
        <title>Comparative genomics illustrates the genes involved in a hyperalkaliphilic mechanisms of Serpentinomonas isolated from highly-alkaline calcium-rich serpentinized springs.</title>
        <authorList>
            <person name="Suzuki S."/>
            <person name="Ishii S."/>
            <person name="Walworth N."/>
            <person name="Bird L."/>
            <person name="Kuenen J.G."/>
            <person name="Nealson K.H."/>
        </authorList>
    </citation>
    <scope>NUCLEOTIDE SEQUENCE [LARGE SCALE GENOMIC DNA]</scope>
    <source>
        <strain evidence="2 3">83</strain>
    </source>
</reference>